<dbReference type="AlphaFoldDB" id="A0A0G3H2H7"/>
<dbReference type="InterPro" id="IPR014777">
    <property type="entry name" value="4pyrrole_Mease_sub1"/>
</dbReference>
<dbReference type="Gene3D" id="3.30.950.10">
    <property type="entry name" value="Methyltransferase, Cobalt-precorrin-4 Transmethylase, Domain 2"/>
    <property type="match status" value="1"/>
</dbReference>
<evidence type="ECO:0000256" key="4">
    <source>
        <dbReference type="ARBA" id="ARBA00022679"/>
    </source>
</evidence>
<evidence type="ECO:0000259" key="6">
    <source>
        <dbReference type="Pfam" id="PF00590"/>
    </source>
</evidence>
<dbReference type="NCBIfam" id="TIGR02434">
    <property type="entry name" value="CobF"/>
    <property type="match status" value="1"/>
</dbReference>
<dbReference type="SUPFAM" id="SSF53790">
    <property type="entry name" value="Tetrapyrrole methylase"/>
    <property type="match status" value="1"/>
</dbReference>
<dbReference type="EC" id="2.1.1.152" evidence="7"/>
<dbReference type="Pfam" id="PF00590">
    <property type="entry name" value="TP_methylase"/>
    <property type="match status" value="1"/>
</dbReference>
<reference evidence="7 8" key="1">
    <citation type="journal article" date="2015" name="Genome Announc.">
        <title>Complete Genome Sequence of the Type Strain Corynebacterium mustelae DSM 45274, Isolated from Various Tissues of a Male Ferret with Lethal Sepsis.</title>
        <authorList>
            <person name="Ruckert C."/>
            <person name="Eimer J."/>
            <person name="Winkler A."/>
            <person name="Tauch A."/>
        </authorList>
    </citation>
    <scope>NUCLEOTIDE SEQUENCE [LARGE SCALE GENOMIC DNA]</scope>
    <source>
        <strain evidence="7 8">DSM 45274</strain>
    </source>
</reference>
<accession>A0A0G3H2H7</accession>
<evidence type="ECO:0000256" key="5">
    <source>
        <dbReference type="ARBA" id="ARBA00022691"/>
    </source>
</evidence>
<dbReference type="PANTHER" id="PTHR43467">
    <property type="entry name" value="COBALT-PRECORRIN-2 C(20)-METHYLTRANSFERASE"/>
    <property type="match status" value="1"/>
</dbReference>
<sequence length="247" mass="27086">MREIVVIGIGAGNPQHITLEGVAALERADVVVALDKGDVKDDLMGVRREILRAHNPDIAVIAVADPPRDRSPRDYAAEVHRWHDQRAQLLEATIVENTEPDGVAAFLVWGDPSLYDSTLRIIERFTTPVTVTVIPGITAVQALTAAHKILLNRVGEEIVITTGRNVAAGARHRNCVVMLDGGAAWLESVTPHTYIWWGAYVGTPSEVLIHGYVSEIGAELAELKKKLRAEHGWIMDIYLLRELDSSS</sequence>
<gene>
    <name evidence="7" type="ORF">CMUST_04795</name>
</gene>
<reference evidence="8" key="2">
    <citation type="submission" date="2015-05" db="EMBL/GenBank/DDBJ databases">
        <title>Complete genome sequence of Corynebacterium mustelae DSM 45274, isolated from various tissues of a male ferret with lethal sepsis.</title>
        <authorList>
            <person name="Ruckert C."/>
            <person name="Albersmeier A."/>
            <person name="Winkler A."/>
            <person name="Tauch A."/>
        </authorList>
    </citation>
    <scope>NUCLEOTIDE SEQUENCE [LARGE SCALE GENOMIC DNA]</scope>
    <source>
        <strain evidence="8">DSM 45274</strain>
    </source>
</reference>
<dbReference type="InterPro" id="IPR000878">
    <property type="entry name" value="4pyrrol_Mease"/>
</dbReference>
<dbReference type="InterPro" id="IPR014776">
    <property type="entry name" value="4pyrrole_Mease_sub2"/>
</dbReference>
<dbReference type="STRING" id="571915.CMUST_04795"/>
<keyword evidence="4 7" id="KW-0808">Transferase</keyword>
<dbReference type="Proteomes" id="UP000035199">
    <property type="component" value="Chromosome"/>
</dbReference>
<evidence type="ECO:0000256" key="1">
    <source>
        <dbReference type="ARBA" id="ARBA00004953"/>
    </source>
</evidence>
<keyword evidence="8" id="KW-1185">Reference proteome</keyword>
<organism evidence="7 8">
    <name type="scientific">Corynebacterium mustelae</name>
    <dbReference type="NCBI Taxonomy" id="571915"/>
    <lineage>
        <taxon>Bacteria</taxon>
        <taxon>Bacillati</taxon>
        <taxon>Actinomycetota</taxon>
        <taxon>Actinomycetes</taxon>
        <taxon>Mycobacteriales</taxon>
        <taxon>Corynebacteriaceae</taxon>
        <taxon>Corynebacterium</taxon>
    </lineage>
</organism>
<dbReference type="CDD" id="cd11643">
    <property type="entry name" value="Precorrin-6A-synthase"/>
    <property type="match status" value="1"/>
</dbReference>
<dbReference type="Gene3D" id="3.40.1010.10">
    <property type="entry name" value="Cobalt-precorrin-4 Transmethylase, Domain 1"/>
    <property type="match status" value="1"/>
</dbReference>
<dbReference type="GO" id="GO:0032259">
    <property type="term" value="P:methylation"/>
    <property type="evidence" value="ECO:0007669"/>
    <property type="project" value="UniProtKB-KW"/>
</dbReference>
<evidence type="ECO:0000313" key="8">
    <source>
        <dbReference type="Proteomes" id="UP000035199"/>
    </source>
</evidence>
<dbReference type="EMBL" id="CP011542">
    <property type="protein sequence ID" value="AKK05297.1"/>
    <property type="molecule type" value="Genomic_DNA"/>
</dbReference>
<keyword evidence="5" id="KW-0949">S-adenosyl-L-methionine</keyword>
<feature type="domain" description="Tetrapyrrole methylase" evidence="6">
    <location>
        <begin position="4"/>
        <end position="216"/>
    </location>
</feature>
<dbReference type="RefSeq" id="WP_047261533.1">
    <property type="nucleotide sequence ID" value="NZ_CP011542.1"/>
</dbReference>
<dbReference type="KEGG" id="cmv:CMUST_04795"/>
<dbReference type="GO" id="GO:0043819">
    <property type="term" value="F:precorrin-6A synthase (deacetylating) activity"/>
    <property type="evidence" value="ECO:0007669"/>
    <property type="project" value="UniProtKB-EC"/>
</dbReference>
<dbReference type="InterPro" id="IPR035996">
    <property type="entry name" value="4pyrrol_Methylase_sf"/>
</dbReference>
<dbReference type="PIRSF" id="PIRSF036525">
    <property type="entry name" value="CobF"/>
    <property type="match status" value="1"/>
</dbReference>
<keyword evidence="2" id="KW-0169">Cobalamin biosynthesis</keyword>
<protein>
    <submittedName>
        <fullName evidence="7">Precorrin-6A synthase (Deacetylating)</fullName>
        <ecNumber evidence="7">2.1.1.152</ecNumber>
    </submittedName>
</protein>
<dbReference type="OrthoDB" id="9787471at2"/>
<dbReference type="PATRIC" id="fig|571915.4.peg.1016"/>
<evidence type="ECO:0000313" key="7">
    <source>
        <dbReference type="EMBL" id="AKK05297.1"/>
    </source>
</evidence>
<comment type="pathway">
    <text evidence="1">Cofactor biosynthesis; adenosylcobalamin biosynthesis.</text>
</comment>
<proteinExistence type="predicted"/>
<evidence type="ECO:0000256" key="3">
    <source>
        <dbReference type="ARBA" id="ARBA00022603"/>
    </source>
</evidence>
<dbReference type="GO" id="GO:0009236">
    <property type="term" value="P:cobalamin biosynthetic process"/>
    <property type="evidence" value="ECO:0007669"/>
    <property type="project" value="UniProtKB-KW"/>
</dbReference>
<name>A0A0G3H2H7_9CORY</name>
<evidence type="ECO:0000256" key="2">
    <source>
        <dbReference type="ARBA" id="ARBA00022573"/>
    </source>
</evidence>
<dbReference type="InterPro" id="IPR012797">
    <property type="entry name" value="CobF"/>
</dbReference>
<keyword evidence="3 7" id="KW-0489">Methyltransferase</keyword>
<dbReference type="PANTHER" id="PTHR43467:SF1">
    <property type="entry name" value="PRECORRIN-6A SYNTHASE [DEACETYLATING]"/>
    <property type="match status" value="1"/>
</dbReference>